<dbReference type="GeneID" id="20807465"/>
<name>W4GQB3_APHAT</name>
<accession>W4GQB3</accession>
<dbReference type="OrthoDB" id="78686at2759"/>
<sequence length="220" mass="25394">MGCGPLLTEVEVGMVLALRDHGFTHRAIAEHVVRSTKVIRTVIDQREGYGSNFKNRKPAKLIGRKLRLLIREASKTGLSARSLATSLDIDASLRTCQRRLQGSKNMEYVKRKHMPMLKKSHKIARLEHVKKYLKDPPFWPGIILSDEKRFNLDGPDGLQYYWHDLRKEPDTYFTRRTPVWAQQLRMVVDVTQFQAETDQRIAVSTSTAYKFLVALERSTL</sequence>
<organism evidence="1">
    <name type="scientific">Aphanomyces astaci</name>
    <name type="common">Crayfish plague agent</name>
    <dbReference type="NCBI Taxonomy" id="112090"/>
    <lineage>
        <taxon>Eukaryota</taxon>
        <taxon>Sar</taxon>
        <taxon>Stramenopiles</taxon>
        <taxon>Oomycota</taxon>
        <taxon>Saprolegniomycetes</taxon>
        <taxon>Saprolegniales</taxon>
        <taxon>Verrucalvaceae</taxon>
        <taxon>Aphanomyces</taxon>
    </lineage>
</organism>
<dbReference type="RefSeq" id="XP_009828667.1">
    <property type="nucleotide sequence ID" value="XM_009830365.1"/>
</dbReference>
<evidence type="ECO:0000313" key="1">
    <source>
        <dbReference type="EMBL" id="ETV81930.1"/>
    </source>
</evidence>
<reference evidence="1" key="1">
    <citation type="submission" date="2013-12" db="EMBL/GenBank/DDBJ databases">
        <title>The Genome Sequence of Aphanomyces astaci APO3.</title>
        <authorList>
            <consortium name="The Broad Institute Genomics Platform"/>
            <person name="Russ C."/>
            <person name="Tyler B."/>
            <person name="van West P."/>
            <person name="Dieguez-Uribeondo J."/>
            <person name="Young S.K."/>
            <person name="Zeng Q."/>
            <person name="Gargeya S."/>
            <person name="Fitzgerald M."/>
            <person name="Abouelleil A."/>
            <person name="Alvarado L."/>
            <person name="Chapman S.B."/>
            <person name="Gainer-Dewar J."/>
            <person name="Goldberg J."/>
            <person name="Griggs A."/>
            <person name="Gujja S."/>
            <person name="Hansen M."/>
            <person name="Howarth C."/>
            <person name="Imamovic A."/>
            <person name="Ireland A."/>
            <person name="Larimer J."/>
            <person name="McCowan C."/>
            <person name="Murphy C."/>
            <person name="Pearson M."/>
            <person name="Poon T.W."/>
            <person name="Priest M."/>
            <person name="Roberts A."/>
            <person name="Saif S."/>
            <person name="Shea T."/>
            <person name="Sykes S."/>
            <person name="Wortman J."/>
            <person name="Nusbaum C."/>
            <person name="Birren B."/>
        </authorList>
    </citation>
    <scope>NUCLEOTIDE SEQUENCE [LARGE SCALE GENOMIC DNA]</scope>
    <source>
        <strain evidence="1">APO3</strain>
    </source>
</reference>
<protein>
    <recommendedName>
        <fullName evidence="2">Tc3 transposase DNA binding domain-containing protein</fullName>
    </recommendedName>
</protein>
<dbReference type="EMBL" id="KI913123">
    <property type="protein sequence ID" value="ETV81930.1"/>
    <property type="molecule type" value="Genomic_DNA"/>
</dbReference>
<dbReference type="GO" id="GO:0003676">
    <property type="term" value="F:nucleic acid binding"/>
    <property type="evidence" value="ECO:0007669"/>
    <property type="project" value="InterPro"/>
</dbReference>
<proteinExistence type="predicted"/>
<dbReference type="Gene3D" id="1.10.10.60">
    <property type="entry name" value="Homeodomain-like"/>
    <property type="match status" value="1"/>
</dbReference>
<evidence type="ECO:0008006" key="2">
    <source>
        <dbReference type="Google" id="ProtNLM"/>
    </source>
</evidence>
<dbReference type="Gene3D" id="3.30.420.10">
    <property type="entry name" value="Ribonuclease H-like superfamily/Ribonuclease H"/>
    <property type="match status" value="1"/>
</dbReference>
<dbReference type="VEuPathDB" id="FungiDB:H257_05469"/>
<dbReference type="AlphaFoldDB" id="W4GQB3"/>
<gene>
    <name evidence="1" type="ORF">H257_05469</name>
</gene>
<dbReference type="InterPro" id="IPR036397">
    <property type="entry name" value="RNaseH_sf"/>
</dbReference>